<evidence type="ECO:0000313" key="4">
    <source>
        <dbReference type="Proteomes" id="UP000440978"/>
    </source>
</evidence>
<dbReference type="Pfam" id="PF05193">
    <property type="entry name" value="Peptidase_M16_C"/>
    <property type="match status" value="1"/>
</dbReference>
<dbReference type="NCBIfam" id="NF047421">
    <property type="entry name" value="YfmH_fam"/>
    <property type="match status" value="1"/>
</dbReference>
<dbReference type="AlphaFoldDB" id="A0A6N8CUK9"/>
<dbReference type="SUPFAM" id="SSF63411">
    <property type="entry name" value="LuxS/MPP-like metallohydrolase"/>
    <property type="match status" value="2"/>
</dbReference>
<organism evidence="3 4">
    <name type="scientific">Terrilactibacillus tamarindi</name>
    <dbReference type="NCBI Taxonomy" id="2599694"/>
    <lineage>
        <taxon>Bacteria</taxon>
        <taxon>Bacillati</taxon>
        <taxon>Bacillota</taxon>
        <taxon>Bacilli</taxon>
        <taxon>Bacillales</taxon>
        <taxon>Bacillaceae</taxon>
        <taxon>Terrilactibacillus</taxon>
    </lineage>
</organism>
<dbReference type="InterPro" id="IPR050361">
    <property type="entry name" value="MPP/UQCRC_Complex"/>
</dbReference>
<dbReference type="Gene3D" id="3.30.830.10">
    <property type="entry name" value="Metalloenzyme, LuxS/M16 peptidase-like"/>
    <property type="match status" value="2"/>
</dbReference>
<dbReference type="InterPro" id="IPR007863">
    <property type="entry name" value="Peptidase_M16_C"/>
</dbReference>
<dbReference type="Pfam" id="PF00675">
    <property type="entry name" value="Peptidase_M16"/>
    <property type="match status" value="1"/>
</dbReference>
<dbReference type="InterPro" id="IPR011765">
    <property type="entry name" value="Pept_M16_N"/>
</dbReference>
<dbReference type="RefSeq" id="WP_155220515.1">
    <property type="nucleotide sequence ID" value="NZ_WNHB01000022.1"/>
</dbReference>
<proteinExistence type="predicted"/>
<dbReference type="EMBL" id="WNHB01000022">
    <property type="protein sequence ID" value="MTT32873.1"/>
    <property type="molecule type" value="Genomic_DNA"/>
</dbReference>
<evidence type="ECO:0000259" key="1">
    <source>
        <dbReference type="Pfam" id="PF00675"/>
    </source>
</evidence>
<sequence>MKKHYFSQLDETIFFHTLDNGLKVYMLPKQSNKTFATFTTQYGSIDNTFKPLNQEKVVTVPDGIAHFLEHKMFEKPDGTDVFHDFGEQGASANAFTSFNRTAYLFSSTSNVDKNLNTLIDFVQTPAWTDESVEKEKGIIGQEIRMYDDNPDWRLFFGLIENMYHHHPIKIDIAGTVESISHITKDLLLDCYHTFYHPSNMILFVTGPIDPEHIIHLIEENQKKKDYSNKKAIEHVFPDEPRQVAKSESILHMAVQTPKCLIGFKEPKPYRSGKELMKHEIAVNLLLELMFGRGTEQYKTLIDEGLIDESFSFEYTEEYGFGFSAIGGNTEQPKQLKQRLKEMVINFKNGTIDTKSFDNARRKRMGSILRSLNSLDYIANQFTRYKFNQMDLFELIPELEKLTTDDLKQTLHEHFSEEGFTSCTILKK</sequence>
<dbReference type="GO" id="GO:0046872">
    <property type="term" value="F:metal ion binding"/>
    <property type="evidence" value="ECO:0007669"/>
    <property type="project" value="InterPro"/>
</dbReference>
<dbReference type="PANTHER" id="PTHR11851">
    <property type="entry name" value="METALLOPROTEASE"/>
    <property type="match status" value="1"/>
</dbReference>
<dbReference type="Proteomes" id="UP000440978">
    <property type="component" value="Unassembled WGS sequence"/>
</dbReference>
<comment type="caution">
    <text evidence="3">The sequence shown here is derived from an EMBL/GenBank/DDBJ whole genome shotgun (WGS) entry which is preliminary data.</text>
</comment>
<gene>
    <name evidence="3" type="ORF">GMB86_12740</name>
</gene>
<dbReference type="InterPro" id="IPR011249">
    <property type="entry name" value="Metalloenz_LuxS/M16"/>
</dbReference>
<dbReference type="PANTHER" id="PTHR11851:SF134">
    <property type="entry name" value="ZINC-DEPENDENT PROTEASE"/>
    <property type="match status" value="1"/>
</dbReference>
<name>A0A6N8CUK9_9BACI</name>
<feature type="domain" description="Peptidase M16 C-terminal" evidence="2">
    <location>
        <begin position="182"/>
        <end position="361"/>
    </location>
</feature>
<protein>
    <submittedName>
        <fullName evidence="3">Peptidase M16</fullName>
    </submittedName>
</protein>
<feature type="domain" description="Peptidase M16 N-terminal" evidence="1">
    <location>
        <begin position="63"/>
        <end position="175"/>
    </location>
</feature>
<evidence type="ECO:0000259" key="2">
    <source>
        <dbReference type="Pfam" id="PF05193"/>
    </source>
</evidence>
<dbReference type="OrthoDB" id="9811314at2"/>
<reference evidence="3 4" key="1">
    <citation type="submission" date="2019-11" db="EMBL/GenBank/DDBJ databases">
        <title>Terrilactibacillus tamarindus sp. nov. BCM23-1 isolated from bark of Tamarindus indica.</title>
        <authorList>
            <person name="Kingkaew E."/>
            <person name="Tanasupawat S."/>
        </authorList>
    </citation>
    <scope>NUCLEOTIDE SEQUENCE [LARGE SCALE GENOMIC DNA]</scope>
    <source>
        <strain evidence="3 4">BCM23-1</strain>
    </source>
</reference>
<evidence type="ECO:0000313" key="3">
    <source>
        <dbReference type="EMBL" id="MTT32873.1"/>
    </source>
</evidence>
<keyword evidence="4" id="KW-1185">Reference proteome</keyword>
<accession>A0A6N8CUK9</accession>